<dbReference type="EMBL" id="CH445339">
    <property type="protein sequence ID" value="EAT82825.1"/>
    <property type="molecule type" value="Genomic_DNA"/>
</dbReference>
<proteinExistence type="predicted"/>
<feature type="region of interest" description="Disordered" evidence="1">
    <location>
        <begin position="1"/>
        <end position="30"/>
    </location>
</feature>
<dbReference type="InParanoid" id="Q0UFA4"/>
<dbReference type="Proteomes" id="UP000001055">
    <property type="component" value="Unassembled WGS sequence"/>
</dbReference>
<gene>
    <name evidence="2" type="ORF">SNOG_09560</name>
</gene>
<dbReference type="AlphaFoldDB" id="Q0UFA4"/>
<reference evidence="3" key="1">
    <citation type="journal article" date="2007" name="Plant Cell">
        <title>Dothideomycete-plant interactions illuminated by genome sequencing and EST analysis of the wheat pathogen Stagonospora nodorum.</title>
        <authorList>
            <person name="Hane J.K."/>
            <person name="Lowe R.G."/>
            <person name="Solomon P.S."/>
            <person name="Tan K.C."/>
            <person name="Schoch C.L."/>
            <person name="Spatafora J.W."/>
            <person name="Crous P.W."/>
            <person name="Kodira C."/>
            <person name="Birren B.W."/>
            <person name="Galagan J.E."/>
            <person name="Torriani S.F."/>
            <person name="McDonald B.A."/>
            <person name="Oliver R.P."/>
        </authorList>
    </citation>
    <scope>NUCLEOTIDE SEQUENCE [LARGE SCALE GENOMIC DNA]</scope>
    <source>
        <strain evidence="3">SN15 / ATCC MYA-4574 / FGSC 10173</strain>
    </source>
</reference>
<dbReference type="KEGG" id="pno:SNOG_09560"/>
<evidence type="ECO:0000256" key="1">
    <source>
        <dbReference type="SAM" id="MobiDB-lite"/>
    </source>
</evidence>
<protein>
    <submittedName>
        <fullName evidence="2">Uncharacterized protein</fullName>
    </submittedName>
</protein>
<evidence type="ECO:0000313" key="2">
    <source>
        <dbReference type="EMBL" id="EAT82825.1"/>
    </source>
</evidence>
<sequence>MPCDRPPLLRRPVSLPPASNGERQASRYGFSPGLTIDYTAELRA</sequence>
<name>Q0UFA4_PHANO</name>
<accession>Q0UFA4</accession>
<organism evidence="2 3">
    <name type="scientific">Phaeosphaeria nodorum (strain SN15 / ATCC MYA-4574 / FGSC 10173)</name>
    <name type="common">Glume blotch fungus</name>
    <name type="synonym">Parastagonospora nodorum</name>
    <dbReference type="NCBI Taxonomy" id="321614"/>
    <lineage>
        <taxon>Eukaryota</taxon>
        <taxon>Fungi</taxon>
        <taxon>Dikarya</taxon>
        <taxon>Ascomycota</taxon>
        <taxon>Pezizomycotina</taxon>
        <taxon>Dothideomycetes</taxon>
        <taxon>Pleosporomycetidae</taxon>
        <taxon>Pleosporales</taxon>
        <taxon>Pleosporineae</taxon>
        <taxon>Phaeosphaeriaceae</taxon>
        <taxon>Parastagonospora</taxon>
    </lineage>
</organism>
<dbReference type="GeneID" id="5976754"/>
<dbReference type="RefSeq" id="XP_001799849.1">
    <property type="nucleotide sequence ID" value="XM_001799797.1"/>
</dbReference>
<evidence type="ECO:0000313" key="3">
    <source>
        <dbReference type="Proteomes" id="UP000001055"/>
    </source>
</evidence>